<keyword evidence="7 10" id="KW-1133">Transmembrane helix</keyword>
<keyword evidence="4" id="KW-1003">Cell membrane</keyword>
<dbReference type="FunFam" id="1.20.1720.10:FF:000002">
    <property type="entry name" value="Multidrug resistance protein B"/>
    <property type="match status" value="1"/>
</dbReference>
<dbReference type="EMBL" id="RBZU01000001">
    <property type="protein sequence ID" value="RKP58520.1"/>
    <property type="molecule type" value="Genomic_DNA"/>
</dbReference>
<dbReference type="NCBIfam" id="TIGR00711">
    <property type="entry name" value="efflux_EmrB"/>
    <property type="match status" value="1"/>
</dbReference>
<keyword evidence="6 10" id="KW-0812">Transmembrane</keyword>
<feature type="compositionally biased region" description="Low complexity" evidence="9">
    <location>
        <begin position="1"/>
        <end position="18"/>
    </location>
</feature>
<evidence type="ECO:0000256" key="8">
    <source>
        <dbReference type="ARBA" id="ARBA00023136"/>
    </source>
</evidence>
<evidence type="ECO:0000256" key="5">
    <source>
        <dbReference type="ARBA" id="ARBA00022519"/>
    </source>
</evidence>
<dbReference type="InterPro" id="IPR004638">
    <property type="entry name" value="EmrB-like"/>
</dbReference>
<dbReference type="PANTHER" id="PTHR42718:SF9">
    <property type="entry name" value="MAJOR FACILITATOR SUPERFAMILY MULTIDRUG TRANSPORTER MFSC"/>
    <property type="match status" value="1"/>
</dbReference>
<feature type="transmembrane region" description="Helical" evidence="10">
    <location>
        <begin position="40"/>
        <end position="61"/>
    </location>
</feature>
<evidence type="ECO:0000256" key="7">
    <source>
        <dbReference type="ARBA" id="ARBA00022989"/>
    </source>
</evidence>
<feature type="region of interest" description="Disordered" evidence="9">
    <location>
        <begin position="1"/>
        <end position="30"/>
    </location>
</feature>
<feature type="transmembrane region" description="Helical" evidence="10">
    <location>
        <begin position="109"/>
        <end position="128"/>
    </location>
</feature>
<sequence length="537" mass="56550">MSDAAASPAPSADASAAPPSRPPGGAAPGSAAPGFTPGTLALLTLALAFGTFMEVLDTSIANVSVPTIAGSLGVASSQGTWVISSYSVAAAIAVPLTGWLARRVGEVKLFTMSVSLFALMSALCGFATNLESLVFFRLMQGLVSGPMVPLSQTILLRSYPPAKRGLALGLWAMTVVVAPIFGPLLGGYITDNYTWPWIFYINVPIGIFSALVCMKALKGRDTPTMHIPIDAIGLALLVVGVGSLQMMLDLGKDRDWFNSSFILTLGLIAAVALTMLLIWEVTESQPIVDLSLFKDRNFALGVLVMALGYCTFFGSVVIFPLWLQTVMGYTAGKAGLATAPVGLLALVLSPMVGRNITRLNLRMVASFAFCVFALVSFWNASFTLDTPFLKLIGPRLTQGIGVACFFVPVTTITLSSVSIDHMAAASGLSNFLRTLSGAIGTAVSTTIWENTAIYHHAVLSESVNAYSANTNAFSDALTGLGITGDTMTAQINSIVTQQGFMLATNDYFRWSGFAFLGLAVLVWFTRPPKVAHAASGH</sequence>
<dbReference type="GO" id="GO:0022857">
    <property type="term" value="F:transmembrane transporter activity"/>
    <property type="evidence" value="ECO:0007669"/>
    <property type="project" value="InterPro"/>
</dbReference>
<dbReference type="InterPro" id="IPR036259">
    <property type="entry name" value="MFS_trans_sf"/>
</dbReference>
<evidence type="ECO:0000256" key="9">
    <source>
        <dbReference type="SAM" id="MobiDB-lite"/>
    </source>
</evidence>
<dbReference type="Gene3D" id="1.20.1720.10">
    <property type="entry name" value="Multidrug resistance protein D"/>
    <property type="match status" value="1"/>
</dbReference>
<proteinExistence type="inferred from homology"/>
<organism evidence="12 13">
    <name type="scientific">Pararobbsia silviterrae</name>
    <dbReference type="NCBI Taxonomy" id="1792498"/>
    <lineage>
        <taxon>Bacteria</taxon>
        <taxon>Pseudomonadati</taxon>
        <taxon>Pseudomonadota</taxon>
        <taxon>Betaproteobacteria</taxon>
        <taxon>Burkholderiales</taxon>
        <taxon>Burkholderiaceae</taxon>
        <taxon>Pararobbsia</taxon>
    </lineage>
</organism>
<dbReference type="PANTHER" id="PTHR42718">
    <property type="entry name" value="MAJOR FACILITATOR SUPERFAMILY MULTIDRUG TRANSPORTER MFSC"/>
    <property type="match status" value="1"/>
</dbReference>
<feature type="transmembrane region" description="Helical" evidence="10">
    <location>
        <begin position="195"/>
        <end position="217"/>
    </location>
</feature>
<dbReference type="InterPro" id="IPR020846">
    <property type="entry name" value="MFS_dom"/>
</dbReference>
<dbReference type="PROSITE" id="PS50850">
    <property type="entry name" value="MFS"/>
    <property type="match status" value="1"/>
</dbReference>
<comment type="subcellular location">
    <subcellularLocation>
        <location evidence="1">Cell inner membrane</location>
        <topology evidence="1">Multi-pass membrane protein</topology>
    </subcellularLocation>
</comment>
<feature type="transmembrane region" description="Helical" evidence="10">
    <location>
        <begin position="507"/>
        <end position="525"/>
    </location>
</feature>
<accession>A0A494Y9Y0</accession>
<dbReference type="Proteomes" id="UP000270342">
    <property type="component" value="Unassembled WGS sequence"/>
</dbReference>
<evidence type="ECO:0000256" key="10">
    <source>
        <dbReference type="SAM" id="Phobius"/>
    </source>
</evidence>
<dbReference type="InterPro" id="IPR011701">
    <property type="entry name" value="MFS"/>
</dbReference>
<evidence type="ECO:0000256" key="3">
    <source>
        <dbReference type="ARBA" id="ARBA00022448"/>
    </source>
</evidence>
<feature type="transmembrane region" description="Helical" evidence="10">
    <location>
        <begin position="81"/>
        <end position="102"/>
    </location>
</feature>
<dbReference type="GO" id="GO:1990961">
    <property type="term" value="P:xenobiotic detoxification by transmembrane export across the plasma membrane"/>
    <property type="evidence" value="ECO:0007669"/>
    <property type="project" value="UniProtKB-ARBA"/>
</dbReference>
<evidence type="ECO:0000259" key="11">
    <source>
        <dbReference type="PROSITE" id="PS50850"/>
    </source>
</evidence>
<protein>
    <submittedName>
        <fullName evidence="12">DHA2 family efflux MFS transporter permease subunit</fullName>
    </submittedName>
</protein>
<evidence type="ECO:0000256" key="6">
    <source>
        <dbReference type="ARBA" id="ARBA00022692"/>
    </source>
</evidence>
<keyword evidence="8 10" id="KW-0472">Membrane</keyword>
<dbReference type="AlphaFoldDB" id="A0A494Y9Y0"/>
<feature type="transmembrane region" description="Helical" evidence="10">
    <location>
        <begin position="229"/>
        <end position="248"/>
    </location>
</feature>
<dbReference type="GO" id="GO:0015721">
    <property type="term" value="P:bile acid and bile salt transport"/>
    <property type="evidence" value="ECO:0007669"/>
    <property type="project" value="UniProtKB-ARBA"/>
</dbReference>
<comment type="caution">
    <text evidence="12">The sequence shown here is derived from an EMBL/GenBank/DDBJ whole genome shotgun (WGS) entry which is preliminary data.</text>
</comment>
<evidence type="ECO:0000256" key="4">
    <source>
        <dbReference type="ARBA" id="ARBA00022475"/>
    </source>
</evidence>
<feature type="transmembrane region" description="Helical" evidence="10">
    <location>
        <begin position="400"/>
        <end position="419"/>
    </location>
</feature>
<dbReference type="PRINTS" id="PR01036">
    <property type="entry name" value="TCRTETB"/>
</dbReference>
<feature type="transmembrane region" description="Helical" evidence="10">
    <location>
        <begin position="300"/>
        <end position="322"/>
    </location>
</feature>
<feature type="transmembrane region" description="Helical" evidence="10">
    <location>
        <begin position="168"/>
        <end position="189"/>
    </location>
</feature>
<dbReference type="CDD" id="cd17503">
    <property type="entry name" value="MFS_LmrB_MDR_like"/>
    <property type="match status" value="1"/>
</dbReference>
<evidence type="ECO:0000256" key="1">
    <source>
        <dbReference type="ARBA" id="ARBA00004429"/>
    </source>
</evidence>
<keyword evidence="5" id="KW-0997">Cell inner membrane</keyword>
<feature type="transmembrane region" description="Helical" evidence="10">
    <location>
        <begin position="359"/>
        <end position="380"/>
    </location>
</feature>
<gene>
    <name evidence="12" type="ORF">D7S86_00770</name>
</gene>
<dbReference type="GO" id="GO:0005886">
    <property type="term" value="C:plasma membrane"/>
    <property type="evidence" value="ECO:0007669"/>
    <property type="project" value="UniProtKB-SubCell"/>
</dbReference>
<evidence type="ECO:0000256" key="2">
    <source>
        <dbReference type="ARBA" id="ARBA00008537"/>
    </source>
</evidence>
<reference evidence="12 13" key="1">
    <citation type="submission" date="2018-10" db="EMBL/GenBank/DDBJ databases">
        <title>Robbsia sp. DHC34, isolated from soil.</title>
        <authorList>
            <person name="Gao Z.-H."/>
            <person name="Qiu L.-H."/>
        </authorList>
    </citation>
    <scope>NUCLEOTIDE SEQUENCE [LARGE SCALE GENOMIC DNA]</scope>
    <source>
        <strain evidence="12 13">DHC34</strain>
    </source>
</reference>
<keyword evidence="3" id="KW-0813">Transport</keyword>
<keyword evidence="13" id="KW-1185">Reference proteome</keyword>
<evidence type="ECO:0000313" key="13">
    <source>
        <dbReference type="Proteomes" id="UP000270342"/>
    </source>
</evidence>
<dbReference type="RefSeq" id="WP_121082178.1">
    <property type="nucleotide sequence ID" value="NZ_RBZU01000001.1"/>
</dbReference>
<name>A0A494Y9Y0_9BURK</name>
<dbReference type="OrthoDB" id="9807274at2"/>
<feature type="transmembrane region" description="Helical" evidence="10">
    <location>
        <begin position="334"/>
        <end position="352"/>
    </location>
</feature>
<evidence type="ECO:0000313" key="12">
    <source>
        <dbReference type="EMBL" id="RKP58520.1"/>
    </source>
</evidence>
<dbReference type="SUPFAM" id="SSF103473">
    <property type="entry name" value="MFS general substrate transporter"/>
    <property type="match status" value="1"/>
</dbReference>
<comment type="similarity">
    <text evidence="2">Belongs to the major facilitator superfamily. EmrB family.</text>
</comment>
<dbReference type="Pfam" id="PF07690">
    <property type="entry name" value="MFS_1"/>
    <property type="match status" value="1"/>
</dbReference>
<feature type="transmembrane region" description="Helical" evidence="10">
    <location>
        <begin position="260"/>
        <end position="279"/>
    </location>
</feature>
<feature type="domain" description="Major facilitator superfamily (MFS) profile" evidence="11">
    <location>
        <begin position="43"/>
        <end position="529"/>
    </location>
</feature>
<dbReference type="Gene3D" id="1.20.1250.20">
    <property type="entry name" value="MFS general substrate transporter like domains"/>
    <property type="match status" value="1"/>
</dbReference>